<dbReference type="Proteomes" id="UP000008206">
    <property type="component" value="Chromosome"/>
</dbReference>
<keyword evidence="3" id="KW-1185">Reference proteome</keyword>
<keyword evidence="1" id="KW-0732">Signal</keyword>
<feature type="signal peptide" evidence="1">
    <location>
        <begin position="1"/>
        <end position="28"/>
    </location>
</feature>
<organism evidence="2 3">
    <name type="scientific">Gloeothece verrucosa (strain PCC 7822)</name>
    <name type="common">Cyanothece sp. (strain PCC 7822)</name>
    <dbReference type="NCBI Taxonomy" id="497965"/>
    <lineage>
        <taxon>Bacteria</taxon>
        <taxon>Bacillati</taxon>
        <taxon>Cyanobacteriota</taxon>
        <taxon>Cyanophyceae</taxon>
        <taxon>Oscillatoriophycideae</taxon>
        <taxon>Chroococcales</taxon>
        <taxon>Aphanothecaceae</taxon>
        <taxon>Gloeothece</taxon>
        <taxon>Gloeothece verrucosa</taxon>
    </lineage>
</organism>
<sequence length="136" mass="14586">MKRVIQGLLALTFAIVVACGFQALPAHAQTVQSVCDTVSSINPCIVNLTNTKEQGVRISTGQVLLAVYTNNSYESPTSISLKTGTSEQSQVNLQPGQSVWKEYRFNSFNRVSVKATTANGATDATVVFVQADSQQT</sequence>
<evidence type="ECO:0000313" key="3">
    <source>
        <dbReference type="Proteomes" id="UP000008206"/>
    </source>
</evidence>
<gene>
    <name evidence="2" type="ordered locus">Cyan7822_0623</name>
</gene>
<evidence type="ECO:0000313" key="2">
    <source>
        <dbReference type="EMBL" id="ADN12659.1"/>
    </source>
</evidence>
<dbReference type="HOGENOM" id="CLU_155767_0_0_3"/>
<protein>
    <submittedName>
        <fullName evidence="2">Uncharacterized protein</fullName>
    </submittedName>
</protein>
<reference evidence="3" key="1">
    <citation type="journal article" date="2011" name="MBio">
        <title>Novel metabolic attributes of the genus Cyanothece, comprising a group of unicellular nitrogen-fixing Cyanobacteria.</title>
        <authorList>
            <person name="Bandyopadhyay A."/>
            <person name="Elvitigala T."/>
            <person name="Welsh E."/>
            <person name="Stockel J."/>
            <person name="Liberton M."/>
            <person name="Min H."/>
            <person name="Sherman L.A."/>
            <person name="Pakrasi H.B."/>
        </authorList>
    </citation>
    <scope>NUCLEOTIDE SEQUENCE [LARGE SCALE GENOMIC DNA]</scope>
    <source>
        <strain evidence="3">PCC 7822</strain>
    </source>
</reference>
<evidence type="ECO:0000256" key="1">
    <source>
        <dbReference type="SAM" id="SignalP"/>
    </source>
</evidence>
<dbReference type="EMBL" id="CP002198">
    <property type="protein sequence ID" value="ADN12659.1"/>
    <property type="molecule type" value="Genomic_DNA"/>
</dbReference>
<dbReference type="AlphaFoldDB" id="E0U9G7"/>
<proteinExistence type="predicted"/>
<dbReference type="KEGG" id="cyj:Cyan7822_0623"/>
<dbReference type="PROSITE" id="PS51257">
    <property type="entry name" value="PROKAR_LIPOPROTEIN"/>
    <property type="match status" value="1"/>
</dbReference>
<dbReference type="RefSeq" id="WP_013320769.1">
    <property type="nucleotide sequence ID" value="NC_014501.1"/>
</dbReference>
<accession>E0U9G7</accession>
<feature type="chain" id="PRO_5003141207" evidence="1">
    <location>
        <begin position="29"/>
        <end position="136"/>
    </location>
</feature>
<name>E0U9G7_GLOV7</name>